<dbReference type="Proteomes" id="UP000033862">
    <property type="component" value="Unassembled WGS sequence"/>
</dbReference>
<reference evidence="1 2" key="1">
    <citation type="journal article" date="2015" name="Nature">
        <title>rRNA introns, odd ribosomes, and small enigmatic genomes across a large radiation of phyla.</title>
        <authorList>
            <person name="Brown C.T."/>
            <person name="Hug L.A."/>
            <person name="Thomas B.C."/>
            <person name="Sharon I."/>
            <person name="Castelle C.J."/>
            <person name="Singh A."/>
            <person name="Wilkins M.J."/>
            <person name="Williams K.H."/>
            <person name="Banfield J.F."/>
        </authorList>
    </citation>
    <scope>NUCLEOTIDE SEQUENCE [LARGE SCALE GENOMIC DNA]</scope>
</reference>
<dbReference type="AlphaFoldDB" id="A0A0G0LG53"/>
<accession>A0A0G0LG53</accession>
<evidence type="ECO:0000313" key="1">
    <source>
        <dbReference type="EMBL" id="KKQ90858.1"/>
    </source>
</evidence>
<comment type="caution">
    <text evidence="1">The sequence shown here is derived from an EMBL/GenBank/DDBJ whole genome shotgun (WGS) entry which is preliminary data.</text>
</comment>
<sequence length="122" mass="14527">MTTETLQEKPPICQQIYKKLQIAGIEVDLREIKKLIAMTEKPWIIEDLPNHSPVILSIWHYMQKSKLAAQVSLLTDRIHKLMIYPTYEDLLDPYLDLYSLWKLPDEELKRVFDRIIAKSYRN</sequence>
<name>A0A0G0LG53_9BACT</name>
<organism evidence="1 2">
    <name type="scientific">Berkelbacteria bacterium GW2011_GWA1_39_10</name>
    <dbReference type="NCBI Taxonomy" id="1618332"/>
    <lineage>
        <taxon>Bacteria</taxon>
        <taxon>Candidatus Berkelbacteria</taxon>
    </lineage>
</organism>
<protein>
    <submittedName>
        <fullName evidence="1">Uncharacterized protein</fullName>
    </submittedName>
</protein>
<dbReference type="EMBL" id="LBVS01000003">
    <property type="protein sequence ID" value="KKQ90858.1"/>
    <property type="molecule type" value="Genomic_DNA"/>
</dbReference>
<proteinExistence type="predicted"/>
<evidence type="ECO:0000313" key="2">
    <source>
        <dbReference type="Proteomes" id="UP000033862"/>
    </source>
</evidence>
<gene>
    <name evidence="1" type="ORF">UT15_C0003G0033</name>
</gene>